<organism evidence="1 2">
    <name type="scientific">Candidatus Kapaibacterium thiocyanatum</name>
    <dbReference type="NCBI Taxonomy" id="1895771"/>
    <lineage>
        <taxon>Bacteria</taxon>
        <taxon>Pseudomonadati</taxon>
        <taxon>Candidatus Kapaibacteriota</taxon>
        <taxon>Candidatus Kapaibacteriia</taxon>
        <taxon>Candidatus Kapaibacteriales</taxon>
        <taxon>Candidatus Kapaibacteriaceae</taxon>
        <taxon>Candidatus Kapaibacterium</taxon>
    </lineage>
</organism>
<evidence type="ECO:0008006" key="3">
    <source>
        <dbReference type="Google" id="ProtNLM"/>
    </source>
</evidence>
<proteinExistence type="predicted"/>
<dbReference type="Proteomes" id="UP000184233">
    <property type="component" value="Unassembled WGS sequence"/>
</dbReference>
<evidence type="ECO:0000313" key="1">
    <source>
        <dbReference type="EMBL" id="OJX57743.1"/>
    </source>
</evidence>
<evidence type="ECO:0000313" key="2">
    <source>
        <dbReference type="Proteomes" id="UP000184233"/>
    </source>
</evidence>
<protein>
    <recommendedName>
        <fullName evidence="3">DinB-like domain-containing protein</fullName>
    </recommendedName>
</protein>
<accession>A0A1M3KZ24</accession>
<reference evidence="1 2" key="1">
    <citation type="submission" date="2016-09" db="EMBL/GenBank/DDBJ databases">
        <title>Genome-resolved meta-omics ties microbial dynamics to process performance in biotechnology for thiocyanate degradation.</title>
        <authorList>
            <person name="Kantor R.S."/>
            <person name="Huddy R.J."/>
            <person name="Iyer R."/>
            <person name="Thomas B.C."/>
            <person name="Brown C.T."/>
            <person name="Anantharaman K."/>
            <person name="Tringe S."/>
            <person name="Hettich R.L."/>
            <person name="Harrison S.T."/>
            <person name="Banfield J.F."/>
        </authorList>
    </citation>
    <scope>NUCLEOTIDE SEQUENCE [LARGE SCALE GENOMIC DNA]</scope>
    <source>
        <strain evidence="1">59-99</strain>
    </source>
</reference>
<sequence length="94" mass="10683">MWSSQEHEQSVLLLTETFEPPGTPDRFSHWDEDAWLQETLDERASMEASTPTVSGGTTIAGHTEHLRFFLRFVHERMKGGDGSTDWTRAGAYVK</sequence>
<comment type="caution">
    <text evidence="1">The sequence shown here is derived from an EMBL/GenBank/DDBJ whole genome shotgun (WGS) entry which is preliminary data.</text>
</comment>
<dbReference type="AlphaFoldDB" id="A0A1M3KZ24"/>
<name>A0A1M3KZ24_9BACT</name>
<gene>
    <name evidence="1" type="ORF">BGO89_07165</name>
</gene>
<dbReference type="EMBL" id="MKVH01000021">
    <property type="protein sequence ID" value="OJX57743.1"/>
    <property type="molecule type" value="Genomic_DNA"/>
</dbReference>